<evidence type="ECO:0000313" key="3">
    <source>
        <dbReference type="Proteomes" id="UP001198602"/>
    </source>
</evidence>
<dbReference type="Proteomes" id="UP001198602">
    <property type="component" value="Unassembled WGS sequence"/>
</dbReference>
<gene>
    <name evidence="2" type="ORF">LE190_00955</name>
</gene>
<keyword evidence="1" id="KW-0472">Membrane</keyword>
<feature type="transmembrane region" description="Helical" evidence="1">
    <location>
        <begin position="294"/>
        <end position="310"/>
    </location>
</feature>
<name>A0ABS7Y698_9BURK</name>
<dbReference type="EMBL" id="JAHYBX010000001">
    <property type="protein sequence ID" value="MCA1854496.1"/>
    <property type="molecule type" value="Genomic_DNA"/>
</dbReference>
<dbReference type="RefSeq" id="WP_225236966.1">
    <property type="nucleotide sequence ID" value="NZ_JAHYBX010000001.1"/>
</dbReference>
<evidence type="ECO:0008006" key="4">
    <source>
        <dbReference type="Google" id="ProtNLM"/>
    </source>
</evidence>
<evidence type="ECO:0000256" key="1">
    <source>
        <dbReference type="SAM" id="Phobius"/>
    </source>
</evidence>
<proteinExistence type="predicted"/>
<feature type="transmembrane region" description="Helical" evidence="1">
    <location>
        <begin position="151"/>
        <end position="175"/>
    </location>
</feature>
<accession>A0ABS7Y698</accession>
<feature type="transmembrane region" description="Helical" evidence="1">
    <location>
        <begin position="119"/>
        <end position="139"/>
    </location>
</feature>
<keyword evidence="1" id="KW-0812">Transmembrane</keyword>
<comment type="caution">
    <text evidence="2">The sequence shown here is derived from an EMBL/GenBank/DDBJ whole genome shotgun (WGS) entry which is preliminary data.</text>
</comment>
<keyword evidence="3" id="KW-1185">Reference proteome</keyword>
<evidence type="ECO:0000313" key="2">
    <source>
        <dbReference type="EMBL" id="MCA1854496.1"/>
    </source>
</evidence>
<reference evidence="2 3" key="1">
    <citation type="submission" date="2021-07" db="EMBL/GenBank/DDBJ databases">
        <title>Characterization of Violacein-producing bacteria and related species.</title>
        <authorList>
            <person name="Wilson H.S."/>
            <person name="De Leon M.E."/>
        </authorList>
    </citation>
    <scope>NUCLEOTIDE SEQUENCE [LARGE SCALE GENOMIC DNA]</scope>
    <source>
        <strain evidence="2 3">HSC-2F05</strain>
    </source>
</reference>
<protein>
    <recommendedName>
        <fullName evidence="4">DUF2029 domain-containing protein</fullName>
    </recommendedName>
</protein>
<organism evidence="2 3">
    <name type="scientific">Massilia hydrophila</name>
    <dbReference type="NCBI Taxonomy" id="3044279"/>
    <lineage>
        <taxon>Bacteria</taxon>
        <taxon>Pseudomonadati</taxon>
        <taxon>Pseudomonadota</taxon>
        <taxon>Betaproteobacteria</taxon>
        <taxon>Burkholderiales</taxon>
        <taxon>Oxalobacteraceae</taxon>
        <taxon>Telluria group</taxon>
        <taxon>Massilia</taxon>
    </lineage>
</organism>
<feature type="transmembrane region" description="Helical" evidence="1">
    <location>
        <begin position="232"/>
        <end position="254"/>
    </location>
</feature>
<sequence length="388" mass="42790">MPADTVHLSPSNTATTGRGMSRAASAFLLFAFFWIVAAAAFSGFAGKWGLRDGDPRFGVAAMLENAAHKPFVYRQLVPDLARRLDAAASERLKERVAKRFRPDEVFAKSQPGDTPGERFRYAIVYYLSFLSLLGSLFVLRRILLHFNVSPLAAILAPTAFALSFPYLQTVGGYFYDTVELLFASLAFLLALRGRLLVLAALVLVATLNKETFFFVLPALYPLLRQRFTRRMAWCAVGLLVALAGLMNVALKFAYLDAVGGALEFHLMTNIEAYFSGNPYFRVETTYGLVGPSRAFVGTLVLLGIVLWRAWPLAPRLVRRHLAICAIVNLPLFLAFCATGELRNLSTTFTGLVLLVAFLIDREASLRTGLRAPVPETQASPVLKETRQA</sequence>
<keyword evidence="1" id="KW-1133">Transmembrane helix</keyword>
<feature type="transmembrane region" description="Helical" evidence="1">
    <location>
        <begin position="26"/>
        <end position="45"/>
    </location>
</feature>
<feature type="transmembrane region" description="Helical" evidence="1">
    <location>
        <begin position="317"/>
        <end position="335"/>
    </location>
</feature>